<dbReference type="InterPro" id="IPR016135">
    <property type="entry name" value="UBQ-conjugating_enzyme/RWD"/>
</dbReference>
<feature type="domain" description="UBC core" evidence="1">
    <location>
        <begin position="20"/>
        <end position="167"/>
    </location>
</feature>
<protein>
    <submittedName>
        <fullName evidence="2">UBC core domain-containing protein</fullName>
    </submittedName>
</protein>
<reference evidence="2" key="2">
    <citation type="submission" date="2018-02" db="UniProtKB">
        <authorList>
            <consortium name="EnsemblMetazoa"/>
        </authorList>
    </citation>
    <scope>IDENTIFICATION</scope>
</reference>
<dbReference type="Pfam" id="PF00179">
    <property type="entry name" value="UQ_con"/>
    <property type="match status" value="1"/>
</dbReference>
<organism evidence="2 3">
    <name type="scientific">Onchocerca volvulus</name>
    <dbReference type="NCBI Taxonomy" id="6282"/>
    <lineage>
        <taxon>Eukaryota</taxon>
        <taxon>Metazoa</taxon>
        <taxon>Ecdysozoa</taxon>
        <taxon>Nematoda</taxon>
        <taxon>Chromadorea</taxon>
        <taxon>Rhabditida</taxon>
        <taxon>Spirurina</taxon>
        <taxon>Spiruromorpha</taxon>
        <taxon>Filarioidea</taxon>
        <taxon>Onchocercidae</taxon>
        <taxon>Onchocerca</taxon>
    </lineage>
</organism>
<dbReference type="InterPro" id="IPR000608">
    <property type="entry name" value="UBC"/>
</dbReference>
<keyword evidence="3" id="KW-1185">Reference proteome</keyword>
<dbReference type="GO" id="GO:0032446">
    <property type="term" value="P:protein modification by small protein conjugation"/>
    <property type="evidence" value="ECO:0007669"/>
    <property type="project" value="UniProtKB-ARBA"/>
</dbReference>
<dbReference type="EnsemblMetazoa" id="OVOC9764.2">
    <property type="protein sequence ID" value="OVOC9764.2"/>
    <property type="gene ID" value="WBGene00246573"/>
</dbReference>
<sequence length="174" mass="20320">MDNMATTKAPEPAPEQAPIIANLRIQKEQAQLARSKPTYIHEITVQNDNQKQWDILLLPPRPPYNAGMFRLRITFPSDYPFKPPHLRFVTPIYHPNIDEKGQMCLAILQCDNWKPGTNIESIIQSLIFLLNDPEPERPLRYQIAEQIYKDKQRFINEAIEHTKKHAEKKPMINI</sequence>
<accession>A0A2K6WMD2</accession>
<evidence type="ECO:0000313" key="2">
    <source>
        <dbReference type="EnsemblMetazoa" id="OVOC9764.1"/>
    </source>
</evidence>
<dbReference type="Proteomes" id="UP000024404">
    <property type="component" value="Unassembled WGS sequence"/>
</dbReference>
<dbReference type="SUPFAM" id="SSF54495">
    <property type="entry name" value="UBC-like"/>
    <property type="match status" value="1"/>
</dbReference>
<dbReference type="SMART" id="SM00212">
    <property type="entry name" value="UBCc"/>
    <property type="match status" value="1"/>
</dbReference>
<dbReference type="AlphaFoldDB" id="A0A2K6WMD2"/>
<dbReference type="Gene3D" id="3.10.110.10">
    <property type="entry name" value="Ubiquitin Conjugating Enzyme"/>
    <property type="match status" value="1"/>
</dbReference>
<dbReference type="CDD" id="cd23801">
    <property type="entry name" value="UBCc_UBE2L3"/>
    <property type="match status" value="1"/>
</dbReference>
<proteinExistence type="predicted"/>
<evidence type="ECO:0000259" key="1">
    <source>
        <dbReference type="PROSITE" id="PS50127"/>
    </source>
</evidence>
<dbReference type="EnsemblMetazoa" id="OVOC9764.1">
    <property type="protein sequence ID" value="OVOC9764.1"/>
    <property type="gene ID" value="WBGene00246573"/>
</dbReference>
<dbReference type="OMA" id="YIHEITV"/>
<evidence type="ECO:0000313" key="3">
    <source>
        <dbReference type="Proteomes" id="UP000024404"/>
    </source>
</evidence>
<dbReference type="PANTHER" id="PTHR24067">
    <property type="entry name" value="UBIQUITIN-CONJUGATING ENZYME E2"/>
    <property type="match status" value="1"/>
</dbReference>
<dbReference type="GO" id="GO:0061631">
    <property type="term" value="F:ubiquitin conjugating enzyme activity"/>
    <property type="evidence" value="ECO:0007669"/>
    <property type="project" value="UniProtKB-EC"/>
</dbReference>
<dbReference type="PROSITE" id="PS50127">
    <property type="entry name" value="UBC_2"/>
    <property type="match status" value="1"/>
</dbReference>
<dbReference type="InterPro" id="IPR050113">
    <property type="entry name" value="Ub_conjugating_enzyme"/>
</dbReference>
<dbReference type="EMBL" id="CMVM020000291">
    <property type="status" value="NOT_ANNOTATED_CDS"/>
    <property type="molecule type" value="Genomic_DNA"/>
</dbReference>
<dbReference type="STRING" id="6282.A0A2K6WMD2"/>
<name>A0A2K6WMD2_ONCVO</name>
<reference evidence="3" key="1">
    <citation type="submission" date="2013-10" db="EMBL/GenBank/DDBJ databases">
        <title>Genome sequencing of Onchocerca volvulus.</title>
        <authorList>
            <person name="Cotton J."/>
            <person name="Tsai J."/>
            <person name="Stanley E."/>
            <person name="Tracey A."/>
            <person name="Holroyd N."/>
            <person name="Lustigman S."/>
            <person name="Berriman M."/>
        </authorList>
    </citation>
    <scope>NUCLEOTIDE SEQUENCE</scope>
</reference>